<gene>
    <name evidence="2" type="ORF">Q2T52_00235</name>
</gene>
<feature type="coiled-coil region" evidence="1">
    <location>
        <begin position="333"/>
        <end position="363"/>
    </location>
</feature>
<evidence type="ECO:0000256" key="1">
    <source>
        <dbReference type="SAM" id="Coils"/>
    </source>
</evidence>
<sequence length="579" mass="62903">MALASAQVSQAYSASIGGVQAGARLEEARSRIEQRFLDGGAVLLSVLDILNRMIGSLDTLTQSLDEETAAATMAELNRTVTALSDLAARETARQTGFRGVAETEKLVRPNVGRMQETLRYLRTFAVTAKITGAGIADFAGFAEEILQRIQEGANQVNAFSDKLKKLSTDLGPVMIKGEATVARYKETIPHIVQNLSTGVDRIKGERRQLAQRADEVKAIARGIQNKLSSTLSAMQIGDITRQRIEHCQYSFEVLSDYLASPEGSELNANDRQRLTAIISRLVALQLDQSRADFDRDTARIVETIASFRSDLGEITAVQQAMTGGSEGQSNGVLRELESGIAEARSAVAEIEEVARAAEKLSEDTVQTVRELLDGISVVQNVRGDIHYMALNTNLRCSRIGEEGKAINVVTAELRHFAAQLDESAELILVQLNPLEDAAKHLLDQPATLTDEESLDTRLERALGRIRSAGDQMESDLGVMAGEGQRGVDDMNKALSRLDFQAELGEILRRCYEDMASTVPDEIDMSGLEGAIAVIGPRINKKYTMASERELHAAVLGTEAPEEAPLTMALSDDDLDAALF</sequence>
<protein>
    <submittedName>
        <fullName evidence="2">Chemotaxis protein</fullName>
    </submittedName>
</protein>
<keyword evidence="3" id="KW-1185">Reference proteome</keyword>
<dbReference type="RefSeq" id="WP_302074678.1">
    <property type="nucleotide sequence ID" value="NZ_JAUKWQ010000001.1"/>
</dbReference>
<dbReference type="EMBL" id="JAUKWQ010000001">
    <property type="protein sequence ID" value="MDO1580513.1"/>
    <property type="molecule type" value="Genomic_DNA"/>
</dbReference>
<keyword evidence="1" id="KW-0175">Coiled coil</keyword>
<dbReference type="SUPFAM" id="SSF58104">
    <property type="entry name" value="Methyl-accepting chemotaxis protein (MCP) signaling domain"/>
    <property type="match status" value="1"/>
</dbReference>
<reference evidence="2" key="1">
    <citation type="journal article" date="2015" name="Int. J. Syst. Evol. Microbiol.">
        <title>Rhizobium oryzicola sp. nov., potential plant-growth-promoting endophytic bacteria isolated from rice roots.</title>
        <authorList>
            <person name="Zhang X.X."/>
            <person name="Gao J.S."/>
            <person name="Cao Y.H."/>
            <person name="Sheirdil R.A."/>
            <person name="Wang X.C."/>
            <person name="Zhang L."/>
        </authorList>
    </citation>
    <scope>NUCLEOTIDE SEQUENCE</scope>
    <source>
        <strain evidence="2">05753</strain>
    </source>
</reference>
<accession>A0ABT8SPT0</accession>
<evidence type="ECO:0000313" key="2">
    <source>
        <dbReference type="EMBL" id="MDO1580513.1"/>
    </source>
</evidence>
<evidence type="ECO:0000313" key="3">
    <source>
        <dbReference type="Proteomes" id="UP001169006"/>
    </source>
</evidence>
<dbReference type="Proteomes" id="UP001169006">
    <property type="component" value="Unassembled WGS sequence"/>
</dbReference>
<comment type="caution">
    <text evidence="2">The sequence shown here is derived from an EMBL/GenBank/DDBJ whole genome shotgun (WGS) entry which is preliminary data.</text>
</comment>
<name>A0ABT8SPT0_9HYPH</name>
<organism evidence="2 3">
    <name type="scientific">Rhizobium oryzicola</name>
    <dbReference type="NCBI Taxonomy" id="1232668"/>
    <lineage>
        <taxon>Bacteria</taxon>
        <taxon>Pseudomonadati</taxon>
        <taxon>Pseudomonadota</taxon>
        <taxon>Alphaproteobacteria</taxon>
        <taxon>Hyphomicrobiales</taxon>
        <taxon>Rhizobiaceae</taxon>
        <taxon>Rhizobium/Agrobacterium group</taxon>
        <taxon>Rhizobium</taxon>
    </lineage>
</organism>
<dbReference type="Gene3D" id="1.10.287.950">
    <property type="entry name" value="Methyl-accepting chemotaxis protein"/>
    <property type="match status" value="1"/>
</dbReference>
<proteinExistence type="predicted"/>
<reference evidence="2" key="2">
    <citation type="submission" date="2023-07" db="EMBL/GenBank/DDBJ databases">
        <authorList>
            <person name="Sun H."/>
        </authorList>
    </citation>
    <scope>NUCLEOTIDE SEQUENCE</scope>
    <source>
        <strain evidence="2">05753</strain>
    </source>
</reference>